<dbReference type="InterPro" id="IPR050898">
    <property type="entry name" value="Plant_acyltransferase"/>
</dbReference>
<organism evidence="2">
    <name type="scientific">Aegilops tauschii</name>
    <name type="common">Tausch's goatgrass</name>
    <name type="synonym">Aegilops squarrosa</name>
    <dbReference type="NCBI Taxonomy" id="37682"/>
    <lineage>
        <taxon>Eukaryota</taxon>
        <taxon>Viridiplantae</taxon>
        <taxon>Streptophyta</taxon>
        <taxon>Embryophyta</taxon>
        <taxon>Tracheophyta</taxon>
        <taxon>Spermatophyta</taxon>
        <taxon>Magnoliopsida</taxon>
        <taxon>Liliopsida</taxon>
        <taxon>Poales</taxon>
        <taxon>Poaceae</taxon>
        <taxon>BOP clade</taxon>
        <taxon>Pooideae</taxon>
        <taxon>Triticodae</taxon>
        <taxon>Triticeae</taxon>
        <taxon>Triticinae</taxon>
        <taxon>Aegilops</taxon>
    </lineage>
</organism>
<dbReference type="AlphaFoldDB" id="R7W8N5"/>
<dbReference type="InterPro" id="IPR023213">
    <property type="entry name" value="CAT-like_dom_sf"/>
</dbReference>
<dbReference type="EnsemblPlants" id="EMT18266">
    <property type="protein sequence ID" value="EMT18266"/>
    <property type="gene ID" value="F775_13114"/>
</dbReference>
<dbReference type="Pfam" id="PF02458">
    <property type="entry name" value="Transferase"/>
    <property type="match status" value="2"/>
</dbReference>
<accession>R7W8N5</accession>
<dbReference type="Gene3D" id="3.30.559.10">
    <property type="entry name" value="Chloramphenicol acetyltransferase-like domain"/>
    <property type="match status" value="2"/>
</dbReference>
<sequence length="599" mass="64359">MVPSITLARKSQSFVVPAAPASGETLELSAIDRVPGLRHTVRSLHVFRRVAELHQAAPAHRRPKAKEAELAETLPRGHGALVLLEGVIPGLCRAAEVVRGEPAVSVSERRVELARRSGAGRQVVPGRGTPGRDRRNQMAHRTAGTESAVRGPWCRPAMAKTQPPTLEVATGRAETGPDGSGGQSARSFVVPAAPASGETLELSAIDRVPGLRHTVRSLHVFRRNGDRRADGAGPAEVIRAALSRALVEYPAFAGRFVGSVAAGEACVACTGNGAWFVEAAADCSLEDVNGLDYPLMVCEEDLLPAPEEGVDPTTIPVMMQVTEFTCGGFVVGLVAVHTLADGLGAAQFVNAIAELARGLDRPTVAHVWARAVIPSPPKLPSGPPPTFQPLGFKHFATDVSSDCMAHVKAEYFQAMGQYCSTFDVAIAKVWQARTRAIKYSPQAEVKICFFANTRHLLTQVLPKDGGFYGNCFYPVTVTSTAKDVATSGLLGVIGMIRDGKARLPLEFAKWASGDVKVDPYQLTFQHNVLFVSDWTRLGFYEVDYGWGAPSHIIPFTYADYMAVAVLGAPPMPKKGTRIMTQCVEEKHLKDFRDDIKGLF</sequence>
<reference evidence="2" key="1">
    <citation type="submission" date="2015-06" db="UniProtKB">
        <authorList>
            <consortium name="EnsemblPlants"/>
        </authorList>
    </citation>
    <scope>IDENTIFICATION</scope>
</reference>
<name>R7W8N5_AEGTA</name>
<evidence type="ECO:0000256" key="1">
    <source>
        <dbReference type="ARBA" id="ARBA00009861"/>
    </source>
</evidence>
<dbReference type="GO" id="GO:0016747">
    <property type="term" value="F:acyltransferase activity, transferring groups other than amino-acyl groups"/>
    <property type="evidence" value="ECO:0007669"/>
    <property type="project" value="UniProtKB-ARBA"/>
</dbReference>
<dbReference type="PANTHER" id="PTHR31147">
    <property type="entry name" value="ACYL TRANSFERASE 4"/>
    <property type="match status" value="1"/>
</dbReference>
<protein>
    <submittedName>
        <fullName evidence="2">3'-N-debenzoyl-2'-deoxytaxol N-benzoyltransferase</fullName>
    </submittedName>
</protein>
<evidence type="ECO:0000313" key="2">
    <source>
        <dbReference type="EnsemblPlants" id="EMT18266"/>
    </source>
</evidence>
<dbReference type="PANTHER" id="PTHR31147:SF31">
    <property type="entry name" value="ACYL TRANSFERASE 5"/>
    <property type="match status" value="1"/>
</dbReference>
<comment type="similarity">
    <text evidence="1">Belongs to the plant acyltransferase family.</text>
</comment>
<proteinExistence type="inferred from homology"/>